<organism evidence="3 4">
    <name type="scientific">Microbacterium lacus</name>
    <dbReference type="NCBI Taxonomy" id="415217"/>
    <lineage>
        <taxon>Bacteria</taxon>
        <taxon>Bacillati</taxon>
        <taxon>Actinomycetota</taxon>
        <taxon>Actinomycetes</taxon>
        <taxon>Micrococcales</taxon>
        <taxon>Microbacteriaceae</taxon>
        <taxon>Microbacterium</taxon>
    </lineage>
</organism>
<sequence length="550" mass="55974">MHRLIVLILSAVDAAIAVAVGVAATLAPLTLLWVFGFGGAADWGTLWPTGATIWQFGNLVPLQVTLPGDYLAVVGIDPSVASFVLSLAPLAFAAFTAIFAARSGRRASQADAWITGVLTGIAVFAGLSALIAVTAANPLAAVERWQAILLPTLVFAVPLALGAVVTEWREAGSGVIARLRDRIEAAPHGWGEVPGLVARGTAVVVVGLIGLGALLFAVALILRGGEVIALFEAAHVDGLGATVVTLAQFAYLPTLAIWGLSFIAGPGFAVGTGTAVSPAGTQLGVVPGIPILGALPESTTPWLLLLALLPIAVGGFAGWICRSRLVAVPVIPQVAPESSGNATLDALLARTRDEPVEPSTPAIPDDDPIGARLVTAAGIAVLAGAASALLAVLASGAIGPGRLAEVGPAPGPLALAVGLEVLIGAAILLLSPRRRPKPAAPAVLVAEEEAPERLAPTPLEPWAPERLAPTPLWSLHTDPVPVVADPQRETKAPEEPEPEEPAPGEPDQPAREAPAPRAQADMPSADLGPRQPQPLPPITRPEEPAAPPVD</sequence>
<feature type="transmembrane region" description="Helical" evidence="2">
    <location>
        <begin position="373"/>
        <end position="399"/>
    </location>
</feature>
<evidence type="ECO:0000256" key="1">
    <source>
        <dbReference type="SAM" id="MobiDB-lite"/>
    </source>
</evidence>
<comment type="caution">
    <text evidence="3">The sequence shown here is derived from an EMBL/GenBank/DDBJ whole genome shotgun (WGS) entry which is preliminary data.</text>
</comment>
<dbReference type="InterPro" id="IPR045931">
    <property type="entry name" value="DUF6350"/>
</dbReference>
<dbReference type="Proteomes" id="UP001500596">
    <property type="component" value="Unassembled WGS sequence"/>
</dbReference>
<evidence type="ECO:0000256" key="2">
    <source>
        <dbReference type="SAM" id="Phobius"/>
    </source>
</evidence>
<evidence type="ECO:0000313" key="4">
    <source>
        <dbReference type="Proteomes" id="UP001500596"/>
    </source>
</evidence>
<feature type="transmembrane region" description="Helical" evidence="2">
    <location>
        <begin position="148"/>
        <end position="168"/>
    </location>
</feature>
<name>A0ABN2G8V0_9MICO</name>
<dbReference type="Pfam" id="PF19877">
    <property type="entry name" value="DUF6350"/>
    <property type="match status" value="1"/>
</dbReference>
<keyword evidence="2" id="KW-0472">Membrane</keyword>
<accession>A0ABN2G8V0</accession>
<keyword evidence="2" id="KW-1133">Transmembrane helix</keyword>
<feature type="transmembrane region" description="Helical" evidence="2">
    <location>
        <begin position="411"/>
        <end position="430"/>
    </location>
</feature>
<dbReference type="EMBL" id="BAAAPK010000001">
    <property type="protein sequence ID" value="GAA1667332.1"/>
    <property type="molecule type" value="Genomic_DNA"/>
</dbReference>
<reference evidence="3 4" key="1">
    <citation type="journal article" date="2019" name="Int. J. Syst. Evol. Microbiol.">
        <title>The Global Catalogue of Microorganisms (GCM) 10K type strain sequencing project: providing services to taxonomists for standard genome sequencing and annotation.</title>
        <authorList>
            <consortium name="The Broad Institute Genomics Platform"/>
            <consortium name="The Broad Institute Genome Sequencing Center for Infectious Disease"/>
            <person name="Wu L."/>
            <person name="Ma J."/>
        </authorList>
    </citation>
    <scope>NUCLEOTIDE SEQUENCE [LARGE SCALE GENOMIC DNA]</scope>
    <source>
        <strain evidence="3 4">JCM 15575</strain>
    </source>
</reference>
<keyword evidence="4" id="KW-1185">Reference proteome</keyword>
<feature type="transmembrane region" description="Helical" evidence="2">
    <location>
        <begin position="302"/>
        <end position="321"/>
    </location>
</feature>
<evidence type="ECO:0000313" key="3">
    <source>
        <dbReference type="EMBL" id="GAA1667332.1"/>
    </source>
</evidence>
<feature type="region of interest" description="Disordered" evidence="1">
    <location>
        <begin position="484"/>
        <end position="550"/>
    </location>
</feature>
<feature type="transmembrane region" description="Helical" evidence="2">
    <location>
        <begin position="202"/>
        <end position="222"/>
    </location>
</feature>
<feature type="transmembrane region" description="Helical" evidence="2">
    <location>
        <begin position="80"/>
        <end position="101"/>
    </location>
</feature>
<keyword evidence="2" id="KW-0812">Transmembrane</keyword>
<proteinExistence type="predicted"/>
<gene>
    <name evidence="3" type="ORF">GCM10009807_09390</name>
</gene>
<feature type="compositionally biased region" description="Low complexity" evidence="1">
    <location>
        <begin position="507"/>
        <end position="521"/>
    </location>
</feature>
<feature type="compositionally biased region" description="Pro residues" evidence="1">
    <location>
        <begin position="531"/>
        <end position="550"/>
    </location>
</feature>
<dbReference type="RefSeq" id="WP_344052115.1">
    <property type="nucleotide sequence ID" value="NZ_BAAAPK010000001.1"/>
</dbReference>
<protein>
    <submittedName>
        <fullName evidence="3">Uncharacterized protein</fullName>
    </submittedName>
</protein>
<feature type="transmembrane region" description="Helical" evidence="2">
    <location>
        <begin position="113"/>
        <end position="136"/>
    </location>
</feature>